<dbReference type="InterPro" id="IPR019886">
    <property type="entry name" value="Na_symporter_ssu"/>
</dbReference>
<dbReference type="Proteomes" id="UP000241193">
    <property type="component" value="Unassembled WGS sequence"/>
</dbReference>
<keyword evidence="1" id="KW-0812">Transmembrane</keyword>
<name>A0A2T4IEB4_9RHOO</name>
<evidence type="ECO:0000313" key="4">
    <source>
        <dbReference type="Proteomes" id="UP000241193"/>
    </source>
</evidence>
<proteinExistence type="predicted"/>
<reference evidence="3 4" key="2">
    <citation type="submission" date="2018-04" db="EMBL/GenBank/DDBJ databases">
        <title>Thauera lacus sp. nov., isolated from an saline lake in Inner Mongolia, China.</title>
        <authorList>
            <person name="Liang Q.-Y."/>
        </authorList>
    </citation>
    <scope>NUCLEOTIDE SEQUENCE [LARGE SCALE GENOMIC DNA]</scope>
    <source>
        <strain evidence="3 4">D20</strain>
    </source>
</reference>
<dbReference type="NCBIfam" id="TIGR03647">
    <property type="entry name" value="Na_symport_sm"/>
    <property type="match status" value="1"/>
</dbReference>
<feature type="transmembrane region" description="Helical" evidence="1">
    <location>
        <begin position="57"/>
        <end position="80"/>
    </location>
</feature>
<gene>
    <name evidence="3" type="ORF">C8261_10885</name>
</gene>
<comment type="caution">
    <text evidence="3">The sequence shown here is derived from an EMBL/GenBank/DDBJ whole genome shotgun (WGS) entry which is preliminary data.</text>
</comment>
<dbReference type="AlphaFoldDB" id="A0A2T4IEB4"/>
<evidence type="ECO:0000259" key="2">
    <source>
        <dbReference type="Pfam" id="PF13937"/>
    </source>
</evidence>
<feature type="transmembrane region" description="Helical" evidence="1">
    <location>
        <begin position="24"/>
        <end position="45"/>
    </location>
</feature>
<keyword evidence="1" id="KW-0472">Membrane</keyword>
<organism evidence="3 4">
    <name type="scientific">Pseudothauera lacus</name>
    <dbReference type="NCBI Taxonomy" id="2136175"/>
    <lineage>
        <taxon>Bacteria</taxon>
        <taxon>Pseudomonadati</taxon>
        <taxon>Pseudomonadota</taxon>
        <taxon>Betaproteobacteria</taxon>
        <taxon>Rhodocyclales</taxon>
        <taxon>Zoogloeaceae</taxon>
        <taxon>Pseudothauera</taxon>
    </lineage>
</organism>
<keyword evidence="4" id="KW-1185">Reference proteome</keyword>
<sequence length="94" mass="10730">MSPHGTRAPALTAAHHEYWRRTRLLTLSLLTVWATVTFGGAWFAVTLNEVEVFGFPLGFYLFAQGTLIVYLLLIGIYVVVMNRLDRRYGVAERR</sequence>
<evidence type="ECO:0000313" key="3">
    <source>
        <dbReference type="EMBL" id="PTD96076.1"/>
    </source>
</evidence>
<keyword evidence="1" id="KW-1133">Transmembrane helix</keyword>
<feature type="domain" description="Sodium symporter small subunit" evidence="2">
    <location>
        <begin position="16"/>
        <end position="90"/>
    </location>
</feature>
<protein>
    <submittedName>
        <fullName evidence="3">DUF4212 domain-containing protein</fullName>
    </submittedName>
</protein>
<dbReference type="Pfam" id="PF13937">
    <property type="entry name" value="DUF4212"/>
    <property type="match status" value="1"/>
</dbReference>
<dbReference type="OrthoDB" id="9797746at2"/>
<dbReference type="RefSeq" id="WP_107493736.1">
    <property type="nucleotide sequence ID" value="NZ_PZKC01000008.1"/>
</dbReference>
<accession>A0A2T4IEB4</accession>
<reference evidence="3 4" key="1">
    <citation type="submission" date="2018-03" db="EMBL/GenBank/DDBJ databases">
        <authorList>
            <person name="Keele B.F."/>
        </authorList>
    </citation>
    <scope>NUCLEOTIDE SEQUENCE [LARGE SCALE GENOMIC DNA]</scope>
    <source>
        <strain evidence="3 4">D20</strain>
    </source>
</reference>
<evidence type="ECO:0000256" key="1">
    <source>
        <dbReference type="SAM" id="Phobius"/>
    </source>
</evidence>
<dbReference type="EMBL" id="PZKC01000008">
    <property type="protein sequence ID" value="PTD96076.1"/>
    <property type="molecule type" value="Genomic_DNA"/>
</dbReference>